<evidence type="ECO:0000259" key="4">
    <source>
        <dbReference type="Pfam" id="PF03171"/>
    </source>
</evidence>
<evidence type="ECO:0000256" key="1">
    <source>
        <dbReference type="ARBA" id="ARBA00022723"/>
    </source>
</evidence>
<dbReference type="SUPFAM" id="SSF51197">
    <property type="entry name" value="Clavaminate synthase-like"/>
    <property type="match status" value="1"/>
</dbReference>
<sequence>MLMIPEEAHSTLEIPVIDMHRLLSMHLKREIRELFEDGIQLMRMNYYYPPCPEPEKVIGLTPHSDGIGLAILLQSNEVEGLQIRKDGVADLRWLQGDAVVPSFFKIY</sequence>
<dbReference type="EMBL" id="QZWG01000012">
    <property type="protein sequence ID" value="RZB77319.1"/>
    <property type="molecule type" value="Genomic_DNA"/>
</dbReference>
<feature type="domain" description="Isopenicillin N synthase-like Fe(2+) 2OG dioxygenase" evidence="4">
    <location>
        <begin position="40"/>
        <end position="88"/>
    </location>
</feature>
<keyword evidence="6" id="KW-1185">Reference proteome</keyword>
<evidence type="ECO:0000256" key="3">
    <source>
        <dbReference type="ARBA" id="ARBA00023004"/>
    </source>
</evidence>
<evidence type="ECO:0000313" key="6">
    <source>
        <dbReference type="Proteomes" id="UP000289340"/>
    </source>
</evidence>
<organism evidence="5 6">
    <name type="scientific">Glycine soja</name>
    <name type="common">Wild soybean</name>
    <dbReference type="NCBI Taxonomy" id="3848"/>
    <lineage>
        <taxon>Eukaryota</taxon>
        <taxon>Viridiplantae</taxon>
        <taxon>Streptophyta</taxon>
        <taxon>Embryophyta</taxon>
        <taxon>Tracheophyta</taxon>
        <taxon>Spermatophyta</taxon>
        <taxon>Magnoliopsida</taxon>
        <taxon>eudicotyledons</taxon>
        <taxon>Gunneridae</taxon>
        <taxon>Pentapetalae</taxon>
        <taxon>rosids</taxon>
        <taxon>fabids</taxon>
        <taxon>Fabales</taxon>
        <taxon>Fabaceae</taxon>
        <taxon>Papilionoideae</taxon>
        <taxon>50 kb inversion clade</taxon>
        <taxon>NPAAA clade</taxon>
        <taxon>indigoferoid/millettioid clade</taxon>
        <taxon>Phaseoleae</taxon>
        <taxon>Glycine</taxon>
        <taxon>Glycine subgen. Soja</taxon>
    </lineage>
</organism>
<dbReference type="GO" id="GO:0046872">
    <property type="term" value="F:metal ion binding"/>
    <property type="evidence" value="ECO:0007669"/>
    <property type="project" value="UniProtKB-KW"/>
</dbReference>
<proteinExistence type="predicted"/>
<dbReference type="InterPro" id="IPR044861">
    <property type="entry name" value="IPNS-like_FE2OG_OXY"/>
</dbReference>
<dbReference type="GO" id="GO:0031418">
    <property type="term" value="F:L-ascorbic acid binding"/>
    <property type="evidence" value="ECO:0007669"/>
    <property type="project" value="UniProtKB-KW"/>
</dbReference>
<keyword evidence="3" id="KW-0408">Iron</keyword>
<dbReference type="InterPro" id="IPR050295">
    <property type="entry name" value="Plant_2OG-oxidoreductases"/>
</dbReference>
<name>A0A445HUQ0_GLYSO</name>
<dbReference type="Pfam" id="PF03171">
    <property type="entry name" value="2OG-FeII_Oxy"/>
    <property type="match status" value="1"/>
</dbReference>
<dbReference type="Proteomes" id="UP000289340">
    <property type="component" value="Chromosome 12"/>
</dbReference>
<dbReference type="AlphaFoldDB" id="A0A445HUQ0"/>
<evidence type="ECO:0000313" key="5">
    <source>
        <dbReference type="EMBL" id="RZB77319.1"/>
    </source>
</evidence>
<keyword evidence="1" id="KW-0479">Metal-binding</keyword>
<dbReference type="PANTHER" id="PTHR47991">
    <property type="entry name" value="OXOGLUTARATE/IRON-DEPENDENT DIOXYGENASE"/>
    <property type="match status" value="1"/>
</dbReference>
<gene>
    <name evidence="5" type="ORF">D0Y65_035302</name>
</gene>
<dbReference type="InterPro" id="IPR027443">
    <property type="entry name" value="IPNS-like_sf"/>
</dbReference>
<comment type="caution">
    <text evidence="5">The sequence shown here is derived from an EMBL/GenBank/DDBJ whole genome shotgun (WGS) entry which is preliminary data.</text>
</comment>
<keyword evidence="2" id="KW-0847">Vitamin C</keyword>
<accession>A0A445HUQ0</accession>
<reference evidence="5 6" key="1">
    <citation type="submission" date="2018-09" db="EMBL/GenBank/DDBJ databases">
        <title>A high-quality reference genome of wild soybean provides a powerful tool to mine soybean genomes.</title>
        <authorList>
            <person name="Xie M."/>
            <person name="Chung C.Y.L."/>
            <person name="Li M.-W."/>
            <person name="Wong F.-L."/>
            <person name="Chan T.-F."/>
            <person name="Lam H.-M."/>
        </authorList>
    </citation>
    <scope>NUCLEOTIDE SEQUENCE [LARGE SCALE GENOMIC DNA]</scope>
    <source>
        <strain evidence="6">cv. W05</strain>
        <tissue evidence="5">Hypocotyl of etiolated seedlings</tissue>
    </source>
</reference>
<dbReference type="Gene3D" id="2.60.120.330">
    <property type="entry name" value="B-lactam Antibiotic, Isopenicillin N Synthase, Chain"/>
    <property type="match status" value="1"/>
</dbReference>
<evidence type="ECO:0000256" key="2">
    <source>
        <dbReference type="ARBA" id="ARBA00022896"/>
    </source>
</evidence>
<protein>
    <submittedName>
        <fullName evidence="5">Protein SRG1</fullName>
    </submittedName>
</protein>